<dbReference type="Pfam" id="PF26571">
    <property type="entry name" value="VldE"/>
    <property type="match status" value="1"/>
</dbReference>
<keyword evidence="3" id="KW-0732">Signal</keyword>
<dbReference type="InterPro" id="IPR058593">
    <property type="entry name" value="ARB_07466-like_C"/>
</dbReference>
<evidence type="ECO:0000256" key="3">
    <source>
        <dbReference type="SAM" id="SignalP"/>
    </source>
</evidence>
<dbReference type="Pfam" id="PF06737">
    <property type="entry name" value="Transglycosylas"/>
    <property type="match status" value="1"/>
</dbReference>
<dbReference type="EMBL" id="FO203431">
    <property type="protein sequence ID" value="CCH89294.1"/>
    <property type="molecule type" value="Genomic_DNA"/>
</dbReference>
<evidence type="ECO:0000313" key="6">
    <source>
        <dbReference type="Proteomes" id="UP000006461"/>
    </source>
</evidence>
<evidence type="ECO:0000256" key="2">
    <source>
        <dbReference type="ARBA" id="ARBA00022801"/>
    </source>
</evidence>
<sequence length="348" mass="34793">MAKHRAPRYVRTKHALAGVPVAAGATVVGLSVLSTPAASAATTHDWTGVAQCESGGDWDINTGNGYYGGLQFSQSTWAGYGGTSLAPRADLATPAEQVQIAEKVLAGQGIGAWPTCGKRLTDGTTAAAATAAPAPAAAPVQAAAPVAAPAAAGSYTVVRGDTLAKIAAAHGEPWRALYERNVGVIGGNPNVLVPGQVLATSGSAPAAAAPATAAPAAVTTYTIASSTTQAKITNSAGPVKPQAQAGADAVVSNVPGADGITLGGTRASAVDPAGHPSGLAVDYIVASDAALGDAIVAYNLANWDELGLEYIIWEQKILTSPTGSWKQMEDRGGKTANHMDNVHVNYQG</sequence>
<dbReference type="GO" id="GO:0016787">
    <property type="term" value="F:hydrolase activity"/>
    <property type="evidence" value="ECO:0007669"/>
    <property type="project" value="UniProtKB-KW"/>
</dbReference>
<dbReference type="KEGG" id="mmar:MODMU_3891"/>
<feature type="signal peptide" evidence="3">
    <location>
        <begin position="1"/>
        <end position="40"/>
    </location>
</feature>
<reference evidence="5 6" key="1">
    <citation type="journal article" date="2012" name="J. Bacteriol.">
        <title>Genome Sequence of Radiation-Resistant Modestobacter marinus Strain BC501, a Representative Actinobacterium That Thrives on Calcareous Stone Surfaces.</title>
        <authorList>
            <person name="Normand P."/>
            <person name="Gury J."/>
            <person name="Pujic P."/>
            <person name="Chouaia B."/>
            <person name="Crotti E."/>
            <person name="Brusetti L."/>
            <person name="Daffonchio D."/>
            <person name="Vacherie B."/>
            <person name="Barbe V."/>
            <person name="Medigue C."/>
            <person name="Calteau A."/>
            <person name="Ghodhbane-Gtari F."/>
            <person name="Essoussi I."/>
            <person name="Nouioui I."/>
            <person name="Abbassi-Ghozzi I."/>
            <person name="Gtari M."/>
        </authorList>
    </citation>
    <scope>NUCLEOTIDE SEQUENCE [LARGE SCALE GENOMIC DNA]</scope>
    <source>
        <strain evidence="6">BC 501</strain>
    </source>
</reference>
<dbReference type="InterPro" id="IPR018392">
    <property type="entry name" value="LysM"/>
</dbReference>
<dbReference type="InterPro" id="IPR036779">
    <property type="entry name" value="LysM_dom_sf"/>
</dbReference>
<dbReference type="SUPFAM" id="SSF54106">
    <property type="entry name" value="LysM domain"/>
    <property type="match status" value="1"/>
</dbReference>
<dbReference type="InterPro" id="IPR010618">
    <property type="entry name" value="RPF"/>
</dbReference>
<dbReference type="CDD" id="cd00118">
    <property type="entry name" value="LysM"/>
    <property type="match status" value="1"/>
</dbReference>
<dbReference type="Gene3D" id="3.10.350.10">
    <property type="entry name" value="LysM domain"/>
    <property type="match status" value="1"/>
</dbReference>
<name>I4F0Y1_MODI5</name>
<feature type="domain" description="LysM" evidence="4">
    <location>
        <begin position="153"/>
        <end position="200"/>
    </location>
</feature>
<dbReference type="PANTHER" id="PTHR34700">
    <property type="entry name" value="POTASSIUM BINDING PROTEIN KBP"/>
    <property type="match status" value="1"/>
</dbReference>
<dbReference type="STRING" id="477641.MODMU_3891"/>
<protein>
    <submittedName>
        <fullName evidence="5">Peptidoglycan-binding lysin domain protein (Modular protein)</fullName>
    </submittedName>
</protein>
<dbReference type="SMART" id="SM00257">
    <property type="entry name" value="LysM"/>
    <property type="match status" value="1"/>
</dbReference>
<proteinExistence type="inferred from homology"/>
<dbReference type="eggNOG" id="COG1652">
    <property type="taxonomic scope" value="Bacteria"/>
</dbReference>
<keyword evidence="6" id="KW-1185">Reference proteome</keyword>
<accession>I4F0Y1</accession>
<keyword evidence="2" id="KW-0378">Hydrolase</keyword>
<dbReference type="PROSITE" id="PS51782">
    <property type="entry name" value="LYSM"/>
    <property type="match status" value="1"/>
</dbReference>
<dbReference type="PATRIC" id="fig|477641.3.peg.3639"/>
<dbReference type="HOGENOM" id="CLU_965625_0_0_11"/>
<dbReference type="InterPro" id="IPR052196">
    <property type="entry name" value="Bact_Kbp"/>
</dbReference>
<dbReference type="CDD" id="cd13925">
    <property type="entry name" value="RPF"/>
    <property type="match status" value="1"/>
</dbReference>
<evidence type="ECO:0000256" key="1">
    <source>
        <dbReference type="ARBA" id="ARBA00010830"/>
    </source>
</evidence>
<evidence type="ECO:0000313" key="5">
    <source>
        <dbReference type="EMBL" id="CCH89294.1"/>
    </source>
</evidence>
<dbReference type="PANTHER" id="PTHR34700:SF4">
    <property type="entry name" value="PHAGE-LIKE ELEMENT PBSX PROTEIN XKDP"/>
    <property type="match status" value="1"/>
</dbReference>
<dbReference type="Pfam" id="PF01476">
    <property type="entry name" value="LysM"/>
    <property type="match status" value="1"/>
</dbReference>
<dbReference type="AlphaFoldDB" id="I4F0Y1"/>
<gene>
    <name evidence="5" type="ordered locus">MODMU_3891</name>
</gene>
<organism evidence="5 6">
    <name type="scientific">Modestobacter italicus (strain DSM 44449 / CECT 9708 / BC 501)</name>
    <dbReference type="NCBI Taxonomy" id="2732864"/>
    <lineage>
        <taxon>Bacteria</taxon>
        <taxon>Bacillati</taxon>
        <taxon>Actinomycetota</taxon>
        <taxon>Actinomycetes</taxon>
        <taxon>Geodermatophilales</taxon>
        <taxon>Geodermatophilaceae</taxon>
        <taxon>Modestobacter</taxon>
    </lineage>
</organism>
<comment type="similarity">
    <text evidence="1">Belongs to the transglycosylase family. Rpf subfamily.</text>
</comment>
<dbReference type="Gene3D" id="1.10.530.10">
    <property type="match status" value="1"/>
</dbReference>
<evidence type="ECO:0000259" key="4">
    <source>
        <dbReference type="PROSITE" id="PS51782"/>
    </source>
</evidence>
<dbReference type="InterPro" id="IPR023346">
    <property type="entry name" value="Lysozyme-like_dom_sf"/>
</dbReference>
<dbReference type="SUPFAM" id="SSF53955">
    <property type="entry name" value="Lysozyme-like"/>
    <property type="match status" value="1"/>
</dbReference>
<feature type="chain" id="PRO_5003689217" evidence="3">
    <location>
        <begin position="41"/>
        <end position="348"/>
    </location>
</feature>
<dbReference type="Proteomes" id="UP000006461">
    <property type="component" value="Chromosome"/>
</dbReference>